<dbReference type="GO" id="GO:0046872">
    <property type="term" value="F:metal ion binding"/>
    <property type="evidence" value="ECO:0007669"/>
    <property type="project" value="UniProtKB-UniRule"/>
</dbReference>
<keyword evidence="7 17" id="KW-0560">Oxidoreductase</keyword>
<evidence type="ECO:0000256" key="7">
    <source>
        <dbReference type="ARBA" id="ARBA00023002"/>
    </source>
</evidence>
<keyword evidence="8 14" id="KW-0408">Iron</keyword>
<feature type="domain" description="Plant heme peroxidase family profile" evidence="18">
    <location>
        <begin position="26"/>
        <end position="321"/>
    </location>
</feature>
<evidence type="ECO:0000313" key="19">
    <source>
        <dbReference type="EMBL" id="KAJ1688799.1"/>
    </source>
</evidence>
<feature type="binding site" evidence="14">
    <location>
        <position position="68"/>
    </location>
    <ligand>
        <name>Ca(2+)</name>
        <dbReference type="ChEBI" id="CHEBI:29108"/>
        <label>1</label>
    </ligand>
</feature>
<dbReference type="PROSITE" id="PS50873">
    <property type="entry name" value="PEROXIDASE_4"/>
    <property type="match status" value="1"/>
</dbReference>
<feature type="binding site" evidence="14">
    <location>
        <position position="249"/>
    </location>
    <ligand>
        <name>Ca(2+)</name>
        <dbReference type="ChEBI" id="CHEBI:29108"/>
        <label>2</label>
    </ligand>
</feature>
<keyword evidence="4 17" id="KW-0349">Heme</keyword>
<comment type="similarity">
    <text evidence="17">Belongs to the peroxidase family. Classical plant (class III) peroxidase subfamily.</text>
</comment>
<evidence type="ECO:0000256" key="4">
    <source>
        <dbReference type="ARBA" id="ARBA00022617"/>
    </source>
</evidence>
<dbReference type="InterPro" id="IPR019794">
    <property type="entry name" value="Peroxidases_AS"/>
</dbReference>
<keyword evidence="9 16" id="KW-1015">Disulfide bond</keyword>
<comment type="similarity">
    <text evidence="2">Belongs to the peroxidase family. Ascorbate peroxidase subfamily.</text>
</comment>
<evidence type="ECO:0000256" key="13">
    <source>
        <dbReference type="PIRSR" id="PIRSR600823-2"/>
    </source>
</evidence>
<dbReference type="EMBL" id="JAMQYH010000004">
    <property type="protein sequence ID" value="KAJ1688799.1"/>
    <property type="molecule type" value="Genomic_DNA"/>
</dbReference>
<dbReference type="Proteomes" id="UP001151287">
    <property type="component" value="Unassembled WGS sequence"/>
</dbReference>
<feature type="binding site" evidence="14">
    <location>
        <position position="241"/>
    </location>
    <ligand>
        <name>Ca(2+)</name>
        <dbReference type="ChEBI" id="CHEBI:29108"/>
        <label>2</label>
    </ligand>
</feature>
<feature type="binding site" evidence="14">
    <location>
        <position position="77"/>
    </location>
    <ligand>
        <name>Ca(2+)</name>
        <dbReference type="ChEBI" id="CHEBI:29108"/>
        <label>1</label>
    </ligand>
</feature>
<accession>A0A9Q0HK41</accession>
<comment type="subcellular location">
    <subcellularLocation>
        <location evidence="17">Secreted</location>
    </subcellularLocation>
</comment>
<dbReference type="FunFam" id="1.10.420.10:FF:000006">
    <property type="entry name" value="Peroxidase"/>
    <property type="match status" value="1"/>
</dbReference>
<evidence type="ECO:0000256" key="10">
    <source>
        <dbReference type="ARBA" id="ARBA00023180"/>
    </source>
</evidence>
<dbReference type="GO" id="GO:0140825">
    <property type="term" value="F:lactoperoxidase activity"/>
    <property type="evidence" value="ECO:0007669"/>
    <property type="project" value="UniProtKB-EC"/>
</dbReference>
<sequence>MAEYNSISKVITILFLLFLLESSSGQLDPNYYYSSCPQISDIVKTTVESAIANDARFGASLLRLFFHDCFVNGCDGSVLLDDTPTFTGEKTANPNKGSLRSFEVIDRIKHAVEEACPGVVSCADILTIAARDSVVTLGGPYWDVKLGRRDSKGASLSKANKDLPAPTSSLSTLTSKFAAQGLSLKDMIALSGAHTIGKARCVNFRSHIYQDSNINGFFTNFRQSVCPPANGTGDNNLAPLDLQTETGFDNSYFQNLITFNGLLHSDQELFNGGPADSQVLLYSTWQDSFFEDFVEGMIKMGDIRPLTRSKGEIRKNCRKIN</sequence>
<evidence type="ECO:0000256" key="5">
    <source>
        <dbReference type="ARBA" id="ARBA00022723"/>
    </source>
</evidence>
<feature type="binding site" evidence="14">
    <location>
        <position position="89"/>
    </location>
    <ligand>
        <name>Ca(2+)</name>
        <dbReference type="ChEBI" id="CHEBI:29108"/>
        <label>1</label>
    </ligand>
</feature>
<feature type="disulfide bond" evidence="16">
    <location>
        <begin position="36"/>
        <end position="116"/>
    </location>
</feature>
<comment type="cofactor">
    <cofactor evidence="14 17">
        <name>heme b</name>
        <dbReference type="ChEBI" id="CHEBI:60344"/>
    </cofactor>
    <text evidence="14 17">Binds 1 heme b (iron(II)-protoporphyrin IX) group per subunit.</text>
</comment>
<dbReference type="PRINTS" id="PR00461">
    <property type="entry name" value="PLPEROXIDASE"/>
</dbReference>
<comment type="caution">
    <text evidence="19">The sequence shown here is derived from an EMBL/GenBank/DDBJ whole genome shotgun (WGS) entry which is preliminary data.</text>
</comment>
<dbReference type="GO" id="GO:0005576">
    <property type="term" value="C:extracellular region"/>
    <property type="evidence" value="ECO:0007669"/>
    <property type="project" value="UniProtKB-SubCell"/>
</dbReference>
<keyword evidence="11 17" id="KW-0376">Hydrogen peroxide</keyword>
<feature type="chain" id="PRO_5040537395" description="Peroxidase" evidence="17">
    <location>
        <begin position="26"/>
        <end position="321"/>
    </location>
</feature>
<keyword evidence="17" id="KW-0732">Signal</keyword>
<dbReference type="AlphaFoldDB" id="A0A9Q0HK41"/>
<comment type="catalytic activity">
    <reaction evidence="1 17">
        <text>2 a phenolic donor + H2O2 = 2 a phenolic radical donor + 2 H2O</text>
        <dbReference type="Rhea" id="RHEA:56136"/>
        <dbReference type="ChEBI" id="CHEBI:15377"/>
        <dbReference type="ChEBI" id="CHEBI:16240"/>
        <dbReference type="ChEBI" id="CHEBI:139520"/>
        <dbReference type="ChEBI" id="CHEBI:139521"/>
        <dbReference type="EC" id="1.11.1.7"/>
    </reaction>
</comment>
<dbReference type="InterPro" id="IPR002016">
    <property type="entry name" value="Haem_peroxidase"/>
</dbReference>
<dbReference type="PANTHER" id="PTHR31388:SF24">
    <property type="entry name" value="PEROXIDASE 52"/>
    <property type="match status" value="1"/>
</dbReference>
<keyword evidence="6 14" id="KW-0106">Calcium</keyword>
<dbReference type="GO" id="GO:0042744">
    <property type="term" value="P:hydrogen peroxide catabolic process"/>
    <property type="evidence" value="ECO:0007669"/>
    <property type="project" value="UniProtKB-KW"/>
</dbReference>
<evidence type="ECO:0000256" key="1">
    <source>
        <dbReference type="ARBA" id="ARBA00000189"/>
    </source>
</evidence>
<feature type="binding site" evidence="14">
    <location>
        <position position="244"/>
    </location>
    <ligand>
        <name>Ca(2+)</name>
        <dbReference type="ChEBI" id="CHEBI:29108"/>
        <label>2</label>
    </ligand>
</feature>
<feature type="disulfide bond" evidence="16">
    <location>
        <begin position="122"/>
        <end position="317"/>
    </location>
</feature>
<dbReference type="PROSITE" id="PS00435">
    <property type="entry name" value="PEROXIDASE_1"/>
    <property type="match status" value="1"/>
</dbReference>
<dbReference type="CDD" id="cd00693">
    <property type="entry name" value="secretory_peroxidase"/>
    <property type="match status" value="1"/>
</dbReference>
<evidence type="ECO:0000256" key="15">
    <source>
        <dbReference type="PIRSR" id="PIRSR600823-4"/>
    </source>
</evidence>
<organism evidence="19 20">
    <name type="scientific">Rhynchospora breviuscula</name>
    <dbReference type="NCBI Taxonomy" id="2022672"/>
    <lineage>
        <taxon>Eukaryota</taxon>
        <taxon>Viridiplantae</taxon>
        <taxon>Streptophyta</taxon>
        <taxon>Embryophyta</taxon>
        <taxon>Tracheophyta</taxon>
        <taxon>Spermatophyta</taxon>
        <taxon>Magnoliopsida</taxon>
        <taxon>Liliopsida</taxon>
        <taxon>Poales</taxon>
        <taxon>Cyperaceae</taxon>
        <taxon>Cyperoideae</taxon>
        <taxon>Rhynchosporeae</taxon>
        <taxon>Rhynchospora</taxon>
    </lineage>
</organism>
<evidence type="ECO:0000256" key="9">
    <source>
        <dbReference type="ARBA" id="ARBA00023157"/>
    </source>
</evidence>
<reference evidence="19" key="1">
    <citation type="journal article" date="2022" name="Cell">
        <title>Repeat-based holocentromeres influence genome architecture and karyotype evolution.</title>
        <authorList>
            <person name="Hofstatter P.G."/>
            <person name="Thangavel G."/>
            <person name="Lux T."/>
            <person name="Neumann P."/>
            <person name="Vondrak T."/>
            <person name="Novak P."/>
            <person name="Zhang M."/>
            <person name="Costa L."/>
            <person name="Castellani M."/>
            <person name="Scott A."/>
            <person name="Toegelov H."/>
            <person name="Fuchs J."/>
            <person name="Mata-Sucre Y."/>
            <person name="Dias Y."/>
            <person name="Vanzela A.L.L."/>
            <person name="Huettel B."/>
            <person name="Almeida C.C.S."/>
            <person name="Simkova H."/>
            <person name="Souza G."/>
            <person name="Pedrosa-Harand A."/>
            <person name="Macas J."/>
            <person name="Mayer K.F.X."/>
            <person name="Houben A."/>
            <person name="Marques A."/>
        </authorList>
    </citation>
    <scope>NUCLEOTIDE SEQUENCE</scope>
    <source>
        <strain evidence="19">RhyBre1mFocal</strain>
    </source>
</reference>
<dbReference type="InterPro" id="IPR000823">
    <property type="entry name" value="Peroxidase_pln"/>
</dbReference>
<feature type="disulfide bond" evidence="16">
    <location>
        <begin position="201"/>
        <end position="226"/>
    </location>
</feature>
<dbReference type="PANTHER" id="PTHR31388">
    <property type="entry name" value="PEROXIDASE 72-RELATED"/>
    <property type="match status" value="1"/>
</dbReference>
<dbReference type="GO" id="GO:0006979">
    <property type="term" value="P:response to oxidative stress"/>
    <property type="evidence" value="ECO:0007669"/>
    <property type="project" value="UniProtKB-UniRule"/>
</dbReference>
<feature type="binding site" evidence="14">
    <location>
        <position position="71"/>
    </location>
    <ligand>
        <name>Ca(2+)</name>
        <dbReference type="ChEBI" id="CHEBI:29108"/>
        <label>1</label>
    </ligand>
</feature>
<comment type="cofactor">
    <cofactor evidence="14 17">
        <name>Ca(2+)</name>
        <dbReference type="ChEBI" id="CHEBI:29108"/>
    </cofactor>
    <text evidence="14 17">Binds 2 calcium ions per subunit.</text>
</comment>
<evidence type="ECO:0000256" key="2">
    <source>
        <dbReference type="ARBA" id="ARBA00006873"/>
    </source>
</evidence>
<keyword evidence="3 17" id="KW-0575">Peroxidase</keyword>
<protein>
    <recommendedName>
        <fullName evidence="17">Peroxidase</fullName>
        <ecNumber evidence="17">1.11.1.7</ecNumber>
    </recommendedName>
</protein>
<dbReference type="EC" id="1.11.1.7" evidence="17"/>
<evidence type="ECO:0000256" key="14">
    <source>
        <dbReference type="PIRSR" id="PIRSR600823-3"/>
    </source>
</evidence>
<dbReference type="PRINTS" id="PR00458">
    <property type="entry name" value="PEROXIDASE"/>
</dbReference>
<dbReference type="SUPFAM" id="SSF48113">
    <property type="entry name" value="Heme-dependent peroxidases"/>
    <property type="match status" value="1"/>
</dbReference>
<dbReference type="InterPro" id="IPR019793">
    <property type="entry name" value="Peroxidases_heam-ligand_BS"/>
</dbReference>
<evidence type="ECO:0000256" key="3">
    <source>
        <dbReference type="ARBA" id="ARBA00022559"/>
    </source>
</evidence>
<feature type="site" description="Transition state stabilizer" evidence="15">
    <location>
        <position position="63"/>
    </location>
</feature>
<keyword evidence="20" id="KW-1185">Reference proteome</keyword>
<evidence type="ECO:0000256" key="17">
    <source>
        <dbReference type="RuleBase" id="RU362060"/>
    </source>
</evidence>
<feature type="binding site" evidence="13">
    <location>
        <position position="164"/>
    </location>
    <ligand>
        <name>substrate</name>
    </ligand>
</feature>
<name>A0A9Q0HK41_9POAL</name>
<dbReference type="GO" id="GO:0020037">
    <property type="term" value="F:heme binding"/>
    <property type="evidence" value="ECO:0007669"/>
    <property type="project" value="UniProtKB-UniRule"/>
</dbReference>
<feature type="disulfide bond" evidence="16">
    <location>
        <begin position="69"/>
        <end position="74"/>
    </location>
</feature>
<gene>
    <name evidence="19" type="ORF">LUZ63_012954</name>
</gene>
<keyword evidence="17" id="KW-0964">Secreted</keyword>
<keyword evidence="10" id="KW-0325">Glycoprotein</keyword>
<keyword evidence="5 14" id="KW-0479">Metal-binding</keyword>
<evidence type="ECO:0000256" key="6">
    <source>
        <dbReference type="ARBA" id="ARBA00022837"/>
    </source>
</evidence>
<evidence type="ECO:0000256" key="16">
    <source>
        <dbReference type="PIRSR" id="PIRSR600823-5"/>
    </source>
</evidence>
<evidence type="ECO:0000256" key="11">
    <source>
        <dbReference type="ARBA" id="ARBA00023324"/>
    </source>
</evidence>
<feature type="binding site" evidence="14">
    <location>
        <position position="75"/>
    </location>
    <ligand>
        <name>Ca(2+)</name>
        <dbReference type="ChEBI" id="CHEBI:29108"/>
        <label>1</label>
    </ligand>
</feature>
<dbReference type="Gene3D" id="1.10.520.10">
    <property type="match status" value="1"/>
</dbReference>
<dbReference type="InterPro" id="IPR010255">
    <property type="entry name" value="Haem_peroxidase_sf"/>
</dbReference>
<comment type="function">
    <text evidence="17">Removal of H(2)O(2), oxidation of toxic reductants, biosynthesis and degradation of lignin, suberization, auxin catabolism, response to environmental stresses such as wounding, pathogen attack and oxidative stress.</text>
</comment>
<dbReference type="PROSITE" id="PS00436">
    <property type="entry name" value="PEROXIDASE_2"/>
    <property type="match status" value="1"/>
</dbReference>
<evidence type="ECO:0000256" key="8">
    <source>
        <dbReference type="ARBA" id="ARBA00023004"/>
    </source>
</evidence>
<dbReference type="Gene3D" id="1.10.420.10">
    <property type="entry name" value="Peroxidase, domain 2"/>
    <property type="match status" value="1"/>
</dbReference>
<evidence type="ECO:0000256" key="12">
    <source>
        <dbReference type="PIRSR" id="PIRSR600823-1"/>
    </source>
</evidence>
<evidence type="ECO:0000259" key="18">
    <source>
        <dbReference type="PROSITE" id="PS50873"/>
    </source>
</evidence>
<evidence type="ECO:0000313" key="20">
    <source>
        <dbReference type="Proteomes" id="UP001151287"/>
    </source>
</evidence>
<feature type="binding site" description="axial binding residue" evidence="14">
    <location>
        <position position="194"/>
    </location>
    <ligand>
        <name>heme b</name>
        <dbReference type="ChEBI" id="CHEBI:60344"/>
    </ligand>
    <ligandPart>
        <name>Fe</name>
        <dbReference type="ChEBI" id="CHEBI:18248"/>
    </ligandPart>
</feature>
<dbReference type="FunFam" id="1.10.520.10:FF:000001">
    <property type="entry name" value="Peroxidase"/>
    <property type="match status" value="1"/>
</dbReference>
<feature type="signal peptide" evidence="17">
    <location>
        <begin position="1"/>
        <end position="25"/>
    </location>
</feature>
<proteinExistence type="inferred from homology"/>
<feature type="active site" description="Proton acceptor" evidence="12">
    <location>
        <position position="67"/>
    </location>
</feature>
<dbReference type="OrthoDB" id="2113341at2759"/>
<dbReference type="InterPro" id="IPR033905">
    <property type="entry name" value="Secretory_peroxidase"/>
</dbReference>
<feature type="binding site" evidence="14">
    <location>
        <position position="73"/>
    </location>
    <ligand>
        <name>Ca(2+)</name>
        <dbReference type="ChEBI" id="CHEBI:29108"/>
        <label>1</label>
    </ligand>
</feature>
<dbReference type="Pfam" id="PF00141">
    <property type="entry name" value="peroxidase"/>
    <property type="match status" value="1"/>
</dbReference>
<feature type="binding site" evidence="14">
    <location>
        <position position="195"/>
    </location>
    <ligand>
        <name>Ca(2+)</name>
        <dbReference type="ChEBI" id="CHEBI:29108"/>
        <label>2</label>
    </ligand>
</feature>